<dbReference type="EMBL" id="BSYO01000017">
    <property type="protein sequence ID" value="GMH17282.1"/>
    <property type="molecule type" value="Genomic_DNA"/>
</dbReference>
<dbReference type="SMART" id="SM00239">
    <property type="entry name" value="C2"/>
    <property type="match status" value="1"/>
</dbReference>
<organism evidence="3 4">
    <name type="scientific">Nepenthes gracilis</name>
    <name type="common">Slender pitcher plant</name>
    <dbReference type="NCBI Taxonomy" id="150966"/>
    <lineage>
        <taxon>Eukaryota</taxon>
        <taxon>Viridiplantae</taxon>
        <taxon>Streptophyta</taxon>
        <taxon>Embryophyta</taxon>
        <taxon>Tracheophyta</taxon>
        <taxon>Spermatophyta</taxon>
        <taxon>Magnoliopsida</taxon>
        <taxon>eudicotyledons</taxon>
        <taxon>Gunneridae</taxon>
        <taxon>Pentapetalae</taxon>
        <taxon>Caryophyllales</taxon>
        <taxon>Nepenthaceae</taxon>
        <taxon>Nepenthes</taxon>
    </lineage>
</organism>
<dbReference type="SUPFAM" id="SSF49562">
    <property type="entry name" value="C2 domain (Calcium/lipid-binding domain, CaLB)"/>
    <property type="match status" value="1"/>
</dbReference>
<comment type="caution">
    <text evidence="3">The sequence shown here is derived from an EMBL/GenBank/DDBJ whole genome shotgun (WGS) entry which is preliminary data.</text>
</comment>
<dbReference type="PANTHER" id="PTHR32246">
    <property type="entry name" value="INGRESSION PROTEIN FIC1"/>
    <property type="match status" value="1"/>
</dbReference>
<dbReference type="Pfam" id="PF00168">
    <property type="entry name" value="C2"/>
    <property type="match status" value="1"/>
</dbReference>
<evidence type="ECO:0000313" key="3">
    <source>
        <dbReference type="EMBL" id="GMH17282.1"/>
    </source>
</evidence>
<dbReference type="Gene3D" id="2.60.40.150">
    <property type="entry name" value="C2 domain"/>
    <property type="match status" value="1"/>
</dbReference>
<dbReference type="InterPro" id="IPR000008">
    <property type="entry name" value="C2_dom"/>
</dbReference>
<dbReference type="InterPro" id="IPR044750">
    <property type="entry name" value="C2_SRC2/BAP"/>
</dbReference>
<dbReference type="Proteomes" id="UP001279734">
    <property type="component" value="Unassembled WGS sequence"/>
</dbReference>
<dbReference type="InterPro" id="IPR035892">
    <property type="entry name" value="C2_domain_sf"/>
</dbReference>
<evidence type="ECO:0000259" key="2">
    <source>
        <dbReference type="PROSITE" id="PS50004"/>
    </source>
</evidence>
<feature type="domain" description="C2" evidence="2">
    <location>
        <begin position="1"/>
        <end position="119"/>
    </location>
</feature>
<protein>
    <recommendedName>
        <fullName evidence="2">C2 domain-containing protein</fullName>
    </recommendedName>
</protein>
<feature type="region of interest" description="Disordered" evidence="1">
    <location>
        <begin position="204"/>
        <end position="225"/>
    </location>
</feature>
<reference evidence="3" key="1">
    <citation type="submission" date="2023-05" db="EMBL/GenBank/DDBJ databases">
        <title>Nepenthes gracilis genome sequencing.</title>
        <authorList>
            <person name="Fukushima K."/>
        </authorList>
    </citation>
    <scope>NUCLEOTIDE SEQUENCE</scope>
    <source>
        <strain evidence="3">SING2019-196</strain>
    </source>
</reference>
<accession>A0AAD3SV92</accession>
<dbReference type="PANTHER" id="PTHR32246:SF69">
    <property type="entry name" value="CALCIUM-DEPENDENT LIPID-BINDING (CALB DOMAIN) FAMILY PROTEIN"/>
    <property type="match status" value="1"/>
</dbReference>
<proteinExistence type="predicted"/>
<evidence type="ECO:0000256" key="1">
    <source>
        <dbReference type="SAM" id="MobiDB-lite"/>
    </source>
</evidence>
<dbReference type="CDD" id="cd04051">
    <property type="entry name" value="C2_SRC2_like"/>
    <property type="match status" value="1"/>
</dbReference>
<dbReference type="PROSITE" id="PS50004">
    <property type="entry name" value="C2"/>
    <property type="match status" value="1"/>
</dbReference>
<evidence type="ECO:0000313" key="4">
    <source>
        <dbReference type="Proteomes" id="UP001279734"/>
    </source>
</evidence>
<keyword evidence="4" id="KW-1185">Reference proteome</keyword>
<name>A0AAD3SV92_NEPGR</name>
<dbReference type="GO" id="GO:0006952">
    <property type="term" value="P:defense response"/>
    <property type="evidence" value="ECO:0007669"/>
    <property type="project" value="InterPro"/>
</dbReference>
<sequence>METHLLEVNLISAQGLKTPVSKLRRLRTYAVAWVDSSSKLRTRIDRVGADHPTWNDRFIFRVSSDFLHSETSGVTVEIFAVGVLKDPLIGTVRFLISNFLPTSFSLDSVSEDPKIPGIGIPAFNAFQIRRASGRYHGVLNVGVMVLTNGADFAGLNGVAAIGYRDLMGMNFKRQSNGRSRSQISEDFSAGDSCGNSCADSADFSDGAESTKSSASSAASTYGTPPPTVLKELNGRGLMAAANDCNAILCGLGIQKKIHIRPPDENIRIFRGI</sequence>
<gene>
    <name evidence="3" type="ORF">Nepgr_019123</name>
</gene>
<dbReference type="AlphaFoldDB" id="A0AAD3SV92"/>